<evidence type="ECO:0000259" key="10">
    <source>
        <dbReference type="PROSITE" id="PS50089"/>
    </source>
</evidence>
<evidence type="ECO:0000256" key="2">
    <source>
        <dbReference type="ARBA" id="ARBA00022771"/>
    </source>
</evidence>
<dbReference type="GO" id="GO:0019369">
    <property type="term" value="P:arachidonate metabolic process"/>
    <property type="evidence" value="ECO:0007669"/>
    <property type="project" value="TreeGrafter"/>
</dbReference>
<dbReference type="GO" id="GO:0008270">
    <property type="term" value="F:zinc ion binding"/>
    <property type="evidence" value="ECO:0007669"/>
    <property type="project" value="UniProtKB-KW"/>
</dbReference>
<dbReference type="CDD" id="cd16449">
    <property type="entry name" value="RING-HC"/>
    <property type="match status" value="1"/>
</dbReference>
<dbReference type="GO" id="GO:0046486">
    <property type="term" value="P:glycerolipid metabolic process"/>
    <property type="evidence" value="ECO:0007669"/>
    <property type="project" value="UniProtKB-ARBA"/>
</dbReference>
<feature type="compositionally biased region" description="Low complexity" evidence="9">
    <location>
        <begin position="1470"/>
        <end position="1485"/>
    </location>
</feature>
<keyword evidence="3" id="KW-0378">Hydrolase</keyword>
<feature type="compositionally biased region" description="Polar residues" evidence="9">
    <location>
        <begin position="67"/>
        <end position="92"/>
    </location>
</feature>
<evidence type="ECO:0000313" key="13">
    <source>
        <dbReference type="Proteomes" id="UP000030651"/>
    </source>
</evidence>
<reference evidence="13" key="1">
    <citation type="journal article" date="2015" name="BMC Genomics">
        <title>Genomic and transcriptomic analysis of the endophytic fungus Pestalotiopsis fici reveals its lifestyle and high potential for synthesis of natural products.</title>
        <authorList>
            <person name="Wang X."/>
            <person name="Zhang X."/>
            <person name="Liu L."/>
            <person name="Xiang M."/>
            <person name="Wang W."/>
            <person name="Sun X."/>
            <person name="Che Y."/>
            <person name="Guo L."/>
            <person name="Liu G."/>
            <person name="Guo L."/>
            <person name="Wang C."/>
            <person name="Yin W.B."/>
            <person name="Stadler M."/>
            <person name="Zhang X."/>
            <person name="Liu X."/>
        </authorList>
    </citation>
    <scope>NUCLEOTIDE SEQUENCE [LARGE SCALE GENOMIC DNA]</scope>
    <source>
        <strain evidence="13">W106-1 / CGMCC3.15140</strain>
    </source>
</reference>
<dbReference type="PANTHER" id="PTHR24185">
    <property type="entry name" value="CALCIUM-INDEPENDENT PHOSPHOLIPASE A2-GAMMA"/>
    <property type="match status" value="1"/>
</dbReference>
<dbReference type="PANTHER" id="PTHR24185:SF1">
    <property type="entry name" value="CALCIUM-INDEPENDENT PHOSPHOLIPASE A2-GAMMA"/>
    <property type="match status" value="1"/>
</dbReference>
<evidence type="ECO:0000256" key="7">
    <source>
        <dbReference type="PROSITE-ProRule" id="PRU00175"/>
    </source>
</evidence>
<feature type="compositionally biased region" description="Polar residues" evidence="9">
    <location>
        <begin position="1357"/>
        <end position="1374"/>
    </location>
</feature>
<dbReference type="Proteomes" id="UP000030651">
    <property type="component" value="Unassembled WGS sequence"/>
</dbReference>
<name>W3XSM1_PESFW</name>
<dbReference type="InterPro" id="IPR001841">
    <property type="entry name" value="Znf_RING"/>
</dbReference>
<keyword evidence="5" id="KW-0442">Lipid degradation</keyword>
<evidence type="ECO:0008006" key="14">
    <source>
        <dbReference type="Google" id="ProtNLM"/>
    </source>
</evidence>
<evidence type="ECO:0000259" key="11">
    <source>
        <dbReference type="PROSITE" id="PS51635"/>
    </source>
</evidence>
<keyword evidence="13" id="KW-1185">Reference proteome</keyword>
<proteinExistence type="predicted"/>
<dbReference type="HOGENOM" id="CLU_003059_2_1_1"/>
<dbReference type="GO" id="GO:0047499">
    <property type="term" value="F:calcium-independent phospholipase A2 activity"/>
    <property type="evidence" value="ECO:0007669"/>
    <property type="project" value="TreeGrafter"/>
</dbReference>
<organism evidence="12 13">
    <name type="scientific">Pestalotiopsis fici (strain W106-1 / CGMCC3.15140)</name>
    <dbReference type="NCBI Taxonomy" id="1229662"/>
    <lineage>
        <taxon>Eukaryota</taxon>
        <taxon>Fungi</taxon>
        <taxon>Dikarya</taxon>
        <taxon>Ascomycota</taxon>
        <taxon>Pezizomycotina</taxon>
        <taxon>Sordariomycetes</taxon>
        <taxon>Xylariomycetidae</taxon>
        <taxon>Amphisphaeriales</taxon>
        <taxon>Sporocadaceae</taxon>
        <taxon>Pestalotiopsis</taxon>
    </lineage>
</organism>
<evidence type="ECO:0000256" key="4">
    <source>
        <dbReference type="ARBA" id="ARBA00022833"/>
    </source>
</evidence>
<dbReference type="PROSITE" id="PS00518">
    <property type="entry name" value="ZF_RING_1"/>
    <property type="match status" value="1"/>
</dbReference>
<feature type="region of interest" description="Disordered" evidence="9">
    <location>
        <begin position="1"/>
        <end position="28"/>
    </location>
</feature>
<feature type="region of interest" description="Disordered" evidence="9">
    <location>
        <begin position="1356"/>
        <end position="1376"/>
    </location>
</feature>
<feature type="domain" description="PNPLA" evidence="11">
    <location>
        <begin position="828"/>
        <end position="1030"/>
    </location>
</feature>
<dbReference type="CDD" id="cd07199">
    <property type="entry name" value="Pat17_PNPLA8_PNPLA9_like"/>
    <property type="match status" value="1"/>
</dbReference>
<dbReference type="eggNOG" id="KOG4231">
    <property type="taxonomic scope" value="Eukaryota"/>
</dbReference>
<dbReference type="InterPro" id="IPR002641">
    <property type="entry name" value="PNPLA_dom"/>
</dbReference>
<dbReference type="OrthoDB" id="194358at2759"/>
<evidence type="ECO:0000256" key="3">
    <source>
        <dbReference type="ARBA" id="ARBA00022801"/>
    </source>
</evidence>
<comment type="caution">
    <text evidence="8">Lacks conserved residue(s) required for the propagation of feature annotation.</text>
</comment>
<dbReference type="Gene3D" id="3.40.1090.10">
    <property type="entry name" value="Cytosolic phospholipase A2 catalytic domain"/>
    <property type="match status" value="1"/>
</dbReference>
<gene>
    <name evidence="12" type="ORF">PFICI_02039</name>
</gene>
<dbReference type="CDD" id="cd19757">
    <property type="entry name" value="Bbox1"/>
    <property type="match status" value="1"/>
</dbReference>
<protein>
    <recommendedName>
        <fullName evidence="14">PNPLA domain-containing protein</fullName>
    </recommendedName>
</protein>
<feature type="region of interest" description="Disordered" evidence="9">
    <location>
        <begin position="1515"/>
        <end position="1534"/>
    </location>
</feature>
<keyword evidence="2 7" id="KW-0863">Zinc-finger</keyword>
<feature type="short sequence motif" description="GXGXXG" evidence="8">
    <location>
        <begin position="832"/>
        <end position="837"/>
    </location>
</feature>
<feature type="compositionally biased region" description="Basic and acidic residues" evidence="9">
    <location>
        <begin position="95"/>
        <end position="104"/>
    </location>
</feature>
<keyword evidence="6" id="KW-0443">Lipid metabolism</keyword>
<dbReference type="GeneID" id="19267052"/>
<dbReference type="RefSeq" id="XP_007828811.1">
    <property type="nucleotide sequence ID" value="XM_007830620.1"/>
</dbReference>
<feature type="domain" description="RING-type" evidence="10">
    <location>
        <begin position="761"/>
        <end position="803"/>
    </location>
</feature>
<evidence type="ECO:0000256" key="8">
    <source>
        <dbReference type="PROSITE-ProRule" id="PRU01161"/>
    </source>
</evidence>
<dbReference type="EMBL" id="KI912109">
    <property type="protein sequence ID" value="ETS88211.1"/>
    <property type="molecule type" value="Genomic_DNA"/>
</dbReference>
<evidence type="ECO:0000313" key="12">
    <source>
        <dbReference type="EMBL" id="ETS88211.1"/>
    </source>
</evidence>
<dbReference type="SUPFAM" id="SSF52151">
    <property type="entry name" value="FabD/lysophospholipase-like"/>
    <property type="match status" value="1"/>
</dbReference>
<feature type="short sequence motif" description="DGA/G" evidence="8">
    <location>
        <begin position="1017"/>
        <end position="1019"/>
    </location>
</feature>
<dbReference type="GO" id="GO:0016042">
    <property type="term" value="P:lipid catabolic process"/>
    <property type="evidence" value="ECO:0007669"/>
    <property type="project" value="UniProtKB-KW"/>
</dbReference>
<dbReference type="PROSITE" id="PS50089">
    <property type="entry name" value="ZF_RING_2"/>
    <property type="match status" value="1"/>
</dbReference>
<sequence>MQARHSEGFTAPNDEDEDTDAFEDAQESWFSDTASQILGLSRQISLDPSIASTSSPPPSVPSRSSSKDYNNQVPSTESTSFVANRTVRSSSRVVEPPRPDHAEAAADTQYPQKCEVCEKHRKVVLYCNVCKSSFCEACWDAQFVHKRTRGGVLHERTDPAIAQKVHNVLSPPTDGLERERLYKADEATAWFGIERPEDNSPPVFQDYGRFSDLMGITDPLKRHPSFLEQWTQVERDRRTPSLVSFVGQTGAGKSTLVKLLVDFSVNGTEWYSTPVVGPRGAHLPSSEDVHLYLDPRTADSSCPLLYADCEGLEGGEREPLGAKFKKKRRIDNSKLPDDETQRHVDASGVVSERELEWASGPRSSTREFAVANLYPRLLYTFSDVIVFVLRNPRTIEQVFVQLVKWAASAIETSSNQPVLPHAIIALNASEYDIHPGFWDVKYNTETILEDLANTVNRNDTFKKWSQFWRERGKTINNLEELLLCYYSSVQIIRLPTEGRPKLMAEQVENLYKGTFSACVASRTARHNVRMLLDVDDLQAYLQDAFNHYCSTLESPFDFVQASFRHSPIPQDFGGNILKLALGMVELWENQPQMTARRIFSELSYMVASCIMLDSARSKNKGNASQIIRKYKNHLDDAMQNFCNQHWRCEFVDQRTGVRCVNVRSGHSAKGHQSTDGKVFATGEYVSSWSWEENENEFPNKVYHCFVELLKKLTDREPGIEGEEQAAAGIHKNSVLKHFFRRATSNGQLLNHNTALTSHTACFCCLFGQADHFLPCGHVLCTECINTYGKANGATEVEILGCPIEGDDRPYIQPWIVHLKPKSAGVRILTLDGGGIRGIVELEVLHHIQKAVGDIPIHTGGLVALGLGTRNWTIQECIDEFLRLCHGAFTQRSGTEIPLIGAFVENYHHSKYQTSTLEDVLTRAFSSDLNLFGGVRPASSSTPAKVAVTTTSISANNTYLLTNYNHPRASPKQKHYHFQRPETSSSELKVWEAARATTAAPRYFKSFHHAPSRKTYIDGAVFHNNPVRLADSERKILWPDHSFPDILLSLGTGYSVGVTRAESEHLAAARRGIFNHGRTLYKILRSNMEQTLDCERTWEDYFSTVANSLPRHMSTSRFIRINPEIGQVPALDEKDKMNDLRRRTHDAIYRDPRIEEIGRHLIATCFYFELLDASESGQIVISGKLQCRLAQGSQEMLQLGKQLRKRCLGNEVVSFVAYMEGDVQPIHTILLTDHELETMISRKRFDLGRRVFSIKSKVLPVHFDMYFGGVSKHPISGFPRSFFDGDTSTSSNGASHKMITSSMSTRYTHGSRRAKSGGAWQPPDLAEKGSLSNLKQYANPTRILGDDGLDEGFLPHFNRSSVNPHKPANTTTPQTRKGGIRDAFKALLIPLNTRKVGSEQQTPLSPIKSPVYELPGAGSSAGLEDKTALDEQLSMAHSYYNVPPEDYAVYRQWVNLLQPNDAKLTKPWAPSIGQGSSGHSQSNTSGTIFEMAGDTMFPVEMDSRGEEPETANDVALTTNVPGTNSDSSLNNPGFF</sequence>
<evidence type="ECO:0000256" key="9">
    <source>
        <dbReference type="SAM" id="MobiDB-lite"/>
    </source>
</evidence>
<accession>W3XSM1</accession>
<dbReference type="PROSITE" id="PS51635">
    <property type="entry name" value="PNPLA"/>
    <property type="match status" value="1"/>
</dbReference>
<feature type="region of interest" description="Disordered" evidence="9">
    <location>
        <begin position="47"/>
        <end position="108"/>
    </location>
</feature>
<feature type="compositionally biased region" description="Acidic residues" evidence="9">
    <location>
        <begin position="13"/>
        <end position="26"/>
    </location>
</feature>
<dbReference type="InterPro" id="IPR016035">
    <property type="entry name" value="Acyl_Trfase/lysoPLipase"/>
</dbReference>
<dbReference type="GO" id="GO:0016020">
    <property type="term" value="C:membrane"/>
    <property type="evidence" value="ECO:0007669"/>
    <property type="project" value="TreeGrafter"/>
</dbReference>
<feature type="region of interest" description="Disordered" evidence="9">
    <location>
        <begin position="1466"/>
        <end position="1485"/>
    </location>
</feature>
<dbReference type="InterPro" id="IPR017907">
    <property type="entry name" value="Znf_RING_CS"/>
</dbReference>
<keyword evidence="4" id="KW-0862">Zinc</keyword>
<evidence type="ECO:0000256" key="1">
    <source>
        <dbReference type="ARBA" id="ARBA00022723"/>
    </source>
</evidence>
<evidence type="ECO:0000256" key="6">
    <source>
        <dbReference type="ARBA" id="ARBA00023098"/>
    </source>
</evidence>
<dbReference type="OMA" id="DRHWPCE"/>
<evidence type="ECO:0000256" key="5">
    <source>
        <dbReference type="ARBA" id="ARBA00022963"/>
    </source>
</evidence>
<dbReference type="KEGG" id="pfy:PFICI_02039"/>
<dbReference type="InParanoid" id="W3XSM1"/>
<keyword evidence="1" id="KW-0479">Metal-binding</keyword>
<dbReference type="Pfam" id="PF01734">
    <property type="entry name" value="Patatin"/>
    <property type="match status" value="1"/>
</dbReference>